<dbReference type="OrthoDB" id="5738530at2"/>
<dbReference type="Proteomes" id="UP000248925">
    <property type="component" value="Unassembled WGS sequence"/>
</dbReference>
<reference evidence="1 2" key="1">
    <citation type="journal article" date="2018" name="Sci. Rep.">
        <title>Rhizobium tumorigenes sp. nov., a novel plant tumorigenic bacterium isolated from cane gall tumors on thornless blackberry.</title>
        <authorList>
            <person name="Kuzmanovi N."/>
            <person name="Smalla K."/>
            <person name="Gronow S."/>
            <person name="PuBawska J."/>
        </authorList>
    </citation>
    <scope>NUCLEOTIDE SEQUENCE [LARGE SCALE GENOMIC DNA]</scope>
    <source>
        <strain evidence="1 2">CCBAU 85046</strain>
    </source>
</reference>
<dbReference type="EMBL" id="PCDP01000084">
    <property type="protein sequence ID" value="PZM07358.1"/>
    <property type="molecule type" value="Genomic_DNA"/>
</dbReference>
<protein>
    <submittedName>
        <fullName evidence="1">Cyclase</fullName>
    </submittedName>
</protein>
<evidence type="ECO:0000313" key="2">
    <source>
        <dbReference type="Proteomes" id="UP000248925"/>
    </source>
</evidence>
<evidence type="ECO:0000313" key="1">
    <source>
        <dbReference type="EMBL" id="PZM07358.1"/>
    </source>
</evidence>
<keyword evidence="2" id="KW-1185">Reference proteome</keyword>
<sequence>MTTLFVRHAVSDYRTWRKVYDSFSAIQKANGVTAEAVYQAIDNPNDVTVTHEFATLEAAQAFTRLEELGKAMQSGGVVGTPTVWFTQKV</sequence>
<accession>A0A2W4C7B2</accession>
<name>A0A2W4C7B2_9HYPH</name>
<gene>
    <name evidence="1" type="ORF">CPY51_31905</name>
</gene>
<dbReference type="RefSeq" id="WP_111164390.1">
    <property type="nucleotide sequence ID" value="NZ_PCDP01000084.1"/>
</dbReference>
<proteinExistence type="predicted"/>
<organism evidence="1 2">
    <name type="scientific">Rhizobium tubonense</name>
    <dbReference type="NCBI Taxonomy" id="484088"/>
    <lineage>
        <taxon>Bacteria</taxon>
        <taxon>Pseudomonadati</taxon>
        <taxon>Pseudomonadota</taxon>
        <taxon>Alphaproteobacteria</taxon>
        <taxon>Hyphomicrobiales</taxon>
        <taxon>Rhizobiaceae</taxon>
        <taxon>Rhizobium/Agrobacterium group</taxon>
        <taxon>Rhizobium</taxon>
    </lineage>
</organism>
<dbReference type="AlphaFoldDB" id="A0A2W4C7B2"/>
<comment type="caution">
    <text evidence="1">The sequence shown here is derived from an EMBL/GenBank/DDBJ whole genome shotgun (WGS) entry which is preliminary data.</text>
</comment>